<keyword evidence="1" id="KW-0472">Membrane</keyword>
<keyword evidence="1" id="KW-1133">Transmembrane helix</keyword>
<gene>
    <name evidence="2" type="ORF">SAMN05444339_102491</name>
</gene>
<dbReference type="STRING" id="366533.SAMN05444339_102491"/>
<evidence type="ECO:0000256" key="1">
    <source>
        <dbReference type="SAM" id="Phobius"/>
    </source>
</evidence>
<dbReference type="EMBL" id="FQUE01000002">
    <property type="protein sequence ID" value="SHE93161.1"/>
    <property type="molecule type" value="Genomic_DNA"/>
</dbReference>
<feature type="transmembrane region" description="Helical" evidence="1">
    <location>
        <begin position="153"/>
        <end position="172"/>
    </location>
</feature>
<dbReference type="AlphaFoldDB" id="A0A1M4XID9"/>
<evidence type="ECO:0000313" key="2">
    <source>
        <dbReference type="EMBL" id="SHE93161.1"/>
    </source>
</evidence>
<keyword evidence="3" id="KW-1185">Reference proteome</keyword>
<sequence length="173" mass="18084">MTLTLPADDHGLIRIFKIAIPAPAGLEERTPAALAALFGTDDLDPDYIDVVDTRHLAGLSLIDYLHQGYDIPDTATDDPALRDLKGVVVLLMSRAARGRALTLTLADTVTHVTTTGDPARLRVPSPPVETAAAAGTVPGGRSAPSQAAMSGRVATIALIVLFALVVLMIWVAS</sequence>
<keyword evidence="1" id="KW-0812">Transmembrane</keyword>
<reference evidence="3" key="1">
    <citation type="submission" date="2016-11" db="EMBL/GenBank/DDBJ databases">
        <authorList>
            <person name="Varghese N."/>
            <person name="Submissions S."/>
        </authorList>
    </citation>
    <scope>NUCLEOTIDE SEQUENCE [LARGE SCALE GENOMIC DNA]</scope>
    <source>
        <strain evidence="3">DSM 29326</strain>
    </source>
</reference>
<dbReference type="RefSeq" id="WP_072856603.1">
    <property type="nucleotide sequence ID" value="NZ_FQUE01000002.1"/>
</dbReference>
<protein>
    <submittedName>
        <fullName evidence="2">Uncharacterized protein</fullName>
    </submittedName>
</protein>
<proteinExistence type="predicted"/>
<name>A0A1M4XID9_LOKAT</name>
<evidence type="ECO:0000313" key="3">
    <source>
        <dbReference type="Proteomes" id="UP000183987"/>
    </source>
</evidence>
<organism evidence="2 3">
    <name type="scientific">Loktanella atrilutea</name>
    <dbReference type="NCBI Taxonomy" id="366533"/>
    <lineage>
        <taxon>Bacteria</taxon>
        <taxon>Pseudomonadati</taxon>
        <taxon>Pseudomonadota</taxon>
        <taxon>Alphaproteobacteria</taxon>
        <taxon>Rhodobacterales</taxon>
        <taxon>Roseobacteraceae</taxon>
        <taxon>Loktanella</taxon>
    </lineage>
</organism>
<accession>A0A1M4XID9</accession>
<dbReference type="OrthoDB" id="7875742at2"/>
<dbReference type="Proteomes" id="UP000183987">
    <property type="component" value="Unassembled WGS sequence"/>
</dbReference>